<dbReference type="AlphaFoldDB" id="I4BGK6"/>
<proteinExistence type="predicted"/>
<evidence type="ECO:0000313" key="3">
    <source>
        <dbReference type="Proteomes" id="UP000006057"/>
    </source>
</evidence>
<evidence type="ECO:0000256" key="1">
    <source>
        <dbReference type="SAM" id="MobiDB-lite"/>
    </source>
</evidence>
<dbReference type="HOGENOM" id="CLU_982275_0_0_11"/>
<accession>I4BGK6</accession>
<organism evidence="2 3">
    <name type="scientific">Mycolicibacterium chubuense (strain NBB4)</name>
    <name type="common">Mycobacterium chubuense</name>
    <dbReference type="NCBI Taxonomy" id="710421"/>
    <lineage>
        <taxon>Bacteria</taxon>
        <taxon>Bacillati</taxon>
        <taxon>Actinomycetota</taxon>
        <taxon>Actinomycetes</taxon>
        <taxon>Mycobacteriales</taxon>
        <taxon>Mycobacteriaceae</taxon>
        <taxon>Mycolicibacterium</taxon>
    </lineage>
</organism>
<dbReference type="STRING" id="710421.Mycch_1615"/>
<dbReference type="Proteomes" id="UP000006057">
    <property type="component" value="Chromosome"/>
</dbReference>
<gene>
    <name evidence="2" type="ordered locus">Mycch_1615</name>
</gene>
<dbReference type="EMBL" id="CP003053">
    <property type="protein sequence ID" value="AFM16413.1"/>
    <property type="molecule type" value="Genomic_DNA"/>
</dbReference>
<protein>
    <submittedName>
        <fullName evidence="2">Uncharacterized protein</fullName>
    </submittedName>
</protein>
<reference evidence="2 3" key="1">
    <citation type="submission" date="2012-06" db="EMBL/GenBank/DDBJ databases">
        <title>Complete sequence of chromosome of Mycobacterium chubuense NBB4.</title>
        <authorList>
            <consortium name="US DOE Joint Genome Institute"/>
            <person name="Lucas S."/>
            <person name="Han J."/>
            <person name="Lapidus A."/>
            <person name="Cheng J.-F."/>
            <person name="Goodwin L."/>
            <person name="Pitluck S."/>
            <person name="Peters L."/>
            <person name="Mikhailova N."/>
            <person name="Teshima H."/>
            <person name="Detter J.C."/>
            <person name="Han C."/>
            <person name="Tapia R."/>
            <person name="Land M."/>
            <person name="Hauser L."/>
            <person name="Kyrpides N."/>
            <person name="Ivanova N."/>
            <person name="Pagani I."/>
            <person name="Mattes T."/>
            <person name="Holmes A."/>
            <person name="Rutledge P."/>
            <person name="Paulsen I."/>
            <person name="Coleman N."/>
            <person name="Woyke T."/>
        </authorList>
    </citation>
    <scope>NUCLEOTIDE SEQUENCE [LARGE SCALE GENOMIC DNA]</scope>
    <source>
        <strain evidence="2 3">NBB4</strain>
    </source>
</reference>
<dbReference type="eggNOG" id="COG3064">
    <property type="taxonomic scope" value="Bacteria"/>
</dbReference>
<feature type="region of interest" description="Disordered" evidence="1">
    <location>
        <begin position="1"/>
        <end position="23"/>
    </location>
</feature>
<keyword evidence="3" id="KW-1185">Reference proteome</keyword>
<evidence type="ECO:0000313" key="2">
    <source>
        <dbReference type="EMBL" id="AFM16413.1"/>
    </source>
</evidence>
<name>I4BGK6_MYCCN</name>
<dbReference type="InterPro" id="IPR017853">
    <property type="entry name" value="GH"/>
</dbReference>
<dbReference type="PATRIC" id="fig|710421.3.peg.1618"/>
<sequence length="265" mass="28280" precursor="true">MPVLPLPRRRGPFDVSDQSKRSTHHRMLKRHGWVVAAVGCLLHSAVGVASAATLYSSGSPGVDVSWPNCTAQIPADATFGIIGVTERTVYSTTNPCLAAQAAHFPNTASLYANSGWNDHSVHLNAASPHACLPGDANCLAYNYGYNAGLAAYDAASAAGVVSTTWWLDVESDNTWNDDAIQNRSSLQGEHDALTDRGATTVGVYSTTAEWQAITNDWQNNWPSWIGAHDASSAQGRQACIGHQFTGGPTLLVQTDERDVDRDIAC</sequence>
<dbReference type="KEGG" id="mcb:Mycch_1615"/>
<dbReference type="SUPFAM" id="SSF51445">
    <property type="entry name" value="(Trans)glycosidases"/>
    <property type="match status" value="1"/>
</dbReference>